<keyword evidence="3" id="KW-0862">Zinc</keyword>
<dbReference type="InterPro" id="IPR001841">
    <property type="entry name" value="Znf_RING"/>
</dbReference>
<sequence>MSNAHDFVQVPFPDPEKVQMQHRNEIIISTYFTMKPGCQNKFVAADRILLKSFPSYIFSIERQSYLDQKLKQVLHVMPRQFYDPKKFDYDCSHEFADCKAKEDWLTQLPLDQQVLVSYSKARSVGCPHYIRGCEYSCVTCGKFYGCRLCHDDEVDDHQFDRYVTDTIRCRYCATVQKFGQKCETCKVEFGWYICFTCKMICGLGEDAKPNYHCEGCKICMVGRRQYSKHCDACKSCFNVDYFDQHKCCKVSGECCVCMDDMEKTIYGRIVPNCGHIMHSHCYQTLLQKQNYKCPLCKKFLPVHDDSKRIIDFQEKVYDRIFIPQEYEGYYVKVKCNDCQQEATQHFHPYKYFCGECKNFNTDVIGDSSVGEFLKSVIERVPWKTPLHSIRKDIDIFVLKTFREAICKQFNVSEDGEILTNFYKYIDLVPDTVENINTIVETANKTFTDNLEDFKITILNVKHNIPDELEQDDRHD</sequence>
<name>V6LDF4_9EUKA</name>
<evidence type="ECO:0000256" key="1">
    <source>
        <dbReference type="ARBA" id="ARBA00022723"/>
    </source>
</evidence>
<dbReference type="InterPro" id="IPR037274">
    <property type="entry name" value="Znf_CHY_sf"/>
</dbReference>
<keyword evidence="10" id="KW-1185">Reference proteome</keyword>
<evidence type="ECO:0000259" key="5">
    <source>
        <dbReference type="PROSITE" id="PS50089"/>
    </source>
</evidence>
<evidence type="ECO:0000259" key="7">
    <source>
        <dbReference type="PROSITE" id="PS51270"/>
    </source>
</evidence>
<dbReference type="Pfam" id="PF05495">
    <property type="entry name" value="zf-CHY"/>
    <property type="match status" value="1"/>
</dbReference>
<dbReference type="GO" id="GO:0008270">
    <property type="term" value="F:zinc ion binding"/>
    <property type="evidence" value="ECO:0007669"/>
    <property type="project" value="UniProtKB-KW"/>
</dbReference>
<evidence type="ECO:0000256" key="3">
    <source>
        <dbReference type="ARBA" id="ARBA00022833"/>
    </source>
</evidence>
<dbReference type="GO" id="GO:0005634">
    <property type="term" value="C:nucleus"/>
    <property type="evidence" value="ECO:0007669"/>
    <property type="project" value="TreeGrafter"/>
</dbReference>
<dbReference type="PANTHER" id="PTHR21319">
    <property type="entry name" value="RING FINGER AND CHY ZINC FINGER DOMAIN-CONTAINING PROTEIN 1"/>
    <property type="match status" value="1"/>
</dbReference>
<evidence type="ECO:0000259" key="6">
    <source>
        <dbReference type="PROSITE" id="PS51266"/>
    </source>
</evidence>
<dbReference type="EMBL" id="KI546168">
    <property type="protein sequence ID" value="EST41691.1"/>
    <property type="molecule type" value="Genomic_DNA"/>
</dbReference>
<dbReference type="AlphaFoldDB" id="V6LDF4"/>
<feature type="domain" description="CTCHY-type" evidence="7">
    <location>
        <begin position="189"/>
        <end position="255"/>
    </location>
</feature>
<protein>
    <submittedName>
        <fullName evidence="8">RING finger and CHY zinc finger domain-containing protein</fullName>
    </submittedName>
</protein>
<dbReference type="InterPro" id="IPR013083">
    <property type="entry name" value="Znf_RING/FYVE/PHD"/>
</dbReference>
<dbReference type="PROSITE" id="PS50089">
    <property type="entry name" value="ZF_RING_2"/>
    <property type="match status" value="1"/>
</dbReference>
<dbReference type="InterPro" id="IPR039512">
    <property type="entry name" value="RCHY1_zinc-ribbon"/>
</dbReference>
<proteinExistence type="predicted"/>
<dbReference type="VEuPathDB" id="GiardiaDB:SS50377_23133"/>
<dbReference type="InterPro" id="IPR037275">
    <property type="entry name" value="Znf_CTCHY_sf"/>
</dbReference>
<dbReference type="GO" id="GO:0016567">
    <property type="term" value="P:protein ubiquitination"/>
    <property type="evidence" value="ECO:0007669"/>
    <property type="project" value="TreeGrafter"/>
</dbReference>
<dbReference type="Pfam" id="PF14599">
    <property type="entry name" value="zinc_ribbon_6"/>
    <property type="match status" value="1"/>
</dbReference>
<evidence type="ECO:0000313" key="10">
    <source>
        <dbReference type="Proteomes" id="UP000018208"/>
    </source>
</evidence>
<reference evidence="9" key="2">
    <citation type="submission" date="2020-12" db="EMBL/GenBank/DDBJ databases">
        <title>New Spironucleus salmonicida genome in near-complete chromosomes.</title>
        <authorList>
            <person name="Xu F."/>
            <person name="Kurt Z."/>
            <person name="Jimenez-Gonzalez A."/>
            <person name="Astvaldsson A."/>
            <person name="Andersson J.O."/>
            <person name="Svard S.G."/>
        </authorList>
    </citation>
    <scope>NUCLEOTIDE SEQUENCE</scope>
    <source>
        <strain evidence="9">ATCC 50377</strain>
    </source>
</reference>
<dbReference type="PANTHER" id="PTHR21319:SF53">
    <property type="entry name" value="RING FINGER AND CHY ZINC FINGER DOMAIN-CONTAINING PROTEIN 1"/>
    <property type="match status" value="1"/>
</dbReference>
<dbReference type="InterPro" id="IPR017921">
    <property type="entry name" value="Znf_CTCHY"/>
</dbReference>
<keyword evidence="1" id="KW-0479">Metal-binding</keyword>
<accession>V6LDF4</accession>
<evidence type="ECO:0000313" key="8">
    <source>
        <dbReference type="EMBL" id="EST41691.1"/>
    </source>
</evidence>
<dbReference type="GO" id="GO:0006511">
    <property type="term" value="P:ubiquitin-dependent protein catabolic process"/>
    <property type="evidence" value="ECO:0007669"/>
    <property type="project" value="TreeGrafter"/>
</dbReference>
<dbReference type="SUPFAM" id="SSF161245">
    <property type="entry name" value="Zinc hairpin stack"/>
    <property type="match status" value="1"/>
</dbReference>
<keyword evidence="2 4" id="KW-0863">Zinc-finger</keyword>
<dbReference type="GO" id="GO:0061630">
    <property type="term" value="F:ubiquitin protein ligase activity"/>
    <property type="evidence" value="ECO:0007669"/>
    <property type="project" value="TreeGrafter"/>
</dbReference>
<dbReference type="Pfam" id="PF13639">
    <property type="entry name" value="zf-RING_2"/>
    <property type="match status" value="1"/>
</dbReference>
<feature type="domain" description="RING-type" evidence="5">
    <location>
        <begin position="254"/>
        <end position="297"/>
    </location>
</feature>
<evidence type="ECO:0000256" key="2">
    <source>
        <dbReference type="ARBA" id="ARBA00022771"/>
    </source>
</evidence>
<dbReference type="Gene3D" id="3.30.40.10">
    <property type="entry name" value="Zinc/RING finger domain, C3HC4 (zinc finger)"/>
    <property type="match status" value="1"/>
</dbReference>
<dbReference type="SUPFAM" id="SSF57850">
    <property type="entry name" value="RING/U-box"/>
    <property type="match status" value="1"/>
</dbReference>
<gene>
    <name evidence="8" type="ORF">SS50377_18779</name>
    <name evidence="9" type="ORF">SS50377_23133</name>
</gene>
<dbReference type="Proteomes" id="UP000018208">
    <property type="component" value="Unassembled WGS sequence"/>
</dbReference>
<dbReference type="OrthoDB" id="411372at2759"/>
<dbReference type="EMBL" id="AUWU02000003">
    <property type="protein sequence ID" value="KAH0575500.1"/>
    <property type="molecule type" value="Genomic_DNA"/>
</dbReference>
<dbReference type="SUPFAM" id="SSF161219">
    <property type="entry name" value="CHY zinc finger-like"/>
    <property type="match status" value="1"/>
</dbReference>
<dbReference type="PROSITE" id="PS51266">
    <property type="entry name" value="ZF_CHY"/>
    <property type="match status" value="1"/>
</dbReference>
<evidence type="ECO:0000313" key="9">
    <source>
        <dbReference type="EMBL" id="KAH0575500.1"/>
    </source>
</evidence>
<feature type="domain" description="CHY-type" evidence="6">
    <location>
        <begin position="119"/>
        <end position="187"/>
    </location>
</feature>
<dbReference type="InterPro" id="IPR008913">
    <property type="entry name" value="Znf_CHY"/>
</dbReference>
<organism evidence="8">
    <name type="scientific">Spironucleus salmonicida</name>
    <dbReference type="NCBI Taxonomy" id="348837"/>
    <lineage>
        <taxon>Eukaryota</taxon>
        <taxon>Metamonada</taxon>
        <taxon>Diplomonadida</taxon>
        <taxon>Hexamitidae</taxon>
        <taxon>Hexamitinae</taxon>
        <taxon>Spironucleus</taxon>
    </lineage>
</organism>
<evidence type="ECO:0000256" key="4">
    <source>
        <dbReference type="PROSITE-ProRule" id="PRU00601"/>
    </source>
</evidence>
<dbReference type="SMART" id="SM00184">
    <property type="entry name" value="RING"/>
    <property type="match status" value="1"/>
</dbReference>
<dbReference type="Gene3D" id="2.20.28.10">
    <property type="match status" value="1"/>
</dbReference>
<dbReference type="PROSITE" id="PS51270">
    <property type="entry name" value="ZF_CTCHY"/>
    <property type="match status" value="1"/>
</dbReference>
<reference evidence="8 9" key="1">
    <citation type="journal article" date="2014" name="PLoS Genet.">
        <title>The Genome of Spironucleus salmonicida Highlights a Fish Pathogen Adapted to Fluctuating Environments.</title>
        <authorList>
            <person name="Xu F."/>
            <person name="Jerlstrom-Hultqvist J."/>
            <person name="Einarsson E."/>
            <person name="Astvaldsson A."/>
            <person name="Svard S.G."/>
            <person name="Andersson J.O."/>
        </authorList>
    </citation>
    <scope>NUCLEOTIDE SEQUENCE</scope>
    <source>
        <strain evidence="9">ATCC 50377</strain>
    </source>
</reference>